<protein>
    <recommendedName>
        <fullName evidence="1">SWI/SNF and RSC complexes subunit Ssr4 N-terminal domain-containing protein</fullName>
    </recommendedName>
</protein>
<evidence type="ECO:0000313" key="2">
    <source>
        <dbReference type="EMBL" id="TFK85968.1"/>
    </source>
</evidence>
<dbReference type="FunCoup" id="A0A5C3PBG0">
    <property type="interactions" value="9"/>
</dbReference>
<reference evidence="2 3" key="1">
    <citation type="journal article" date="2019" name="Nat. Ecol. Evol.">
        <title>Megaphylogeny resolves global patterns of mushroom evolution.</title>
        <authorList>
            <person name="Varga T."/>
            <person name="Krizsan K."/>
            <person name="Foldi C."/>
            <person name="Dima B."/>
            <person name="Sanchez-Garcia M."/>
            <person name="Sanchez-Ramirez S."/>
            <person name="Szollosi G.J."/>
            <person name="Szarkandi J.G."/>
            <person name="Papp V."/>
            <person name="Albert L."/>
            <person name="Andreopoulos W."/>
            <person name="Angelini C."/>
            <person name="Antonin V."/>
            <person name="Barry K.W."/>
            <person name="Bougher N.L."/>
            <person name="Buchanan P."/>
            <person name="Buyck B."/>
            <person name="Bense V."/>
            <person name="Catcheside P."/>
            <person name="Chovatia M."/>
            <person name="Cooper J."/>
            <person name="Damon W."/>
            <person name="Desjardin D."/>
            <person name="Finy P."/>
            <person name="Geml J."/>
            <person name="Haridas S."/>
            <person name="Hughes K."/>
            <person name="Justo A."/>
            <person name="Karasinski D."/>
            <person name="Kautmanova I."/>
            <person name="Kiss B."/>
            <person name="Kocsube S."/>
            <person name="Kotiranta H."/>
            <person name="LaButti K.M."/>
            <person name="Lechner B.E."/>
            <person name="Liimatainen K."/>
            <person name="Lipzen A."/>
            <person name="Lukacs Z."/>
            <person name="Mihaltcheva S."/>
            <person name="Morgado L.N."/>
            <person name="Niskanen T."/>
            <person name="Noordeloos M.E."/>
            <person name="Ohm R.A."/>
            <person name="Ortiz-Santana B."/>
            <person name="Ovrebo C."/>
            <person name="Racz N."/>
            <person name="Riley R."/>
            <person name="Savchenko A."/>
            <person name="Shiryaev A."/>
            <person name="Soop K."/>
            <person name="Spirin V."/>
            <person name="Szebenyi C."/>
            <person name="Tomsovsky M."/>
            <person name="Tulloss R.E."/>
            <person name="Uehling J."/>
            <person name="Grigoriev I.V."/>
            <person name="Vagvolgyi C."/>
            <person name="Papp T."/>
            <person name="Martin F.M."/>
            <person name="Miettinen O."/>
            <person name="Hibbett D.S."/>
            <person name="Nagy L.G."/>
        </authorList>
    </citation>
    <scope>NUCLEOTIDE SEQUENCE [LARGE SCALE GENOMIC DNA]</scope>
    <source>
        <strain evidence="2 3">HHB13444</strain>
    </source>
</reference>
<evidence type="ECO:0000313" key="3">
    <source>
        <dbReference type="Proteomes" id="UP000308197"/>
    </source>
</evidence>
<gene>
    <name evidence="2" type="ORF">K466DRAFT_587653</name>
</gene>
<dbReference type="Proteomes" id="UP000308197">
    <property type="component" value="Unassembled WGS sequence"/>
</dbReference>
<dbReference type="EMBL" id="ML211223">
    <property type="protein sequence ID" value="TFK85968.1"/>
    <property type="molecule type" value="Genomic_DNA"/>
</dbReference>
<dbReference type="InterPro" id="IPR013859">
    <property type="entry name" value="Ssr4_N"/>
</dbReference>
<organism evidence="2 3">
    <name type="scientific">Polyporus arcularius HHB13444</name>
    <dbReference type="NCBI Taxonomy" id="1314778"/>
    <lineage>
        <taxon>Eukaryota</taxon>
        <taxon>Fungi</taxon>
        <taxon>Dikarya</taxon>
        <taxon>Basidiomycota</taxon>
        <taxon>Agaricomycotina</taxon>
        <taxon>Agaricomycetes</taxon>
        <taxon>Polyporales</taxon>
        <taxon>Polyporaceae</taxon>
        <taxon>Polyporus</taxon>
    </lineage>
</organism>
<name>A0A5C3PBG0_9APHY</name>
<accession>A0A5C3PBG0</accession>
<evidence type="ECO:0000259" key="1">
    <source>
        <dbReference type="Pfam" id="PF08549"/>
    </source>
</evidence>
<sequence>MALPPQAQAEGLCLRYPEALGPHPNIPNENAVAMLVRAIQLSQNTPFVWGYIDKPSEGQLFLIFQTPQLGFPIDGIVYQDREQRYTIPQQDGRELEVAEVKFGFIPGIDSMAYRVRRRYRLQKGGHPQLVLVHYSRGQANPIVPGMNQPVRNYPLRPVNEPAIFVMGPRQGQKVFPGQEGAPMPHGPGRPGMSYGVPGMPIPGNPQAMLAQQNSNMEALERRRQRAVSMGQQQAAARIVEEDDSADESETISTRTLALTRYRRNHEFMNEVFMYAAFGDKKAAPPPPPFSMFKLSNLEEKVAKLTAEVEDLKSKSAARKEAAASAAGELRDVPMDGLAIAETAA</sequence>
<keyword evidence="3" id="KW-1185">Reference proteome</keyword>
<dbReference type="Pfam" id="PF08549">
    <property type="entry name" value="SWI-SNF_Ssr4_N"/>
    <property type="match status" value="1"/>
</dbReference>
<proteinExistence type="predicted"/>
<feature type="domain" description="SWI/SNF and RSC complexes subunit Ssr4 N-terminal" evidence="1">
    <location>
        <begin position="24"/>
        <end position="150"/>
    </location>
</feature>
<dbReference type="GO" id="GO:0006338">
    <property type="term" value="P:chromatin remodeling"/>
    <property type="evidence" value="ECO:0007669"/>
    <property type="project" value="InterPro"/>
</dbReference>
<dbReference type="AlphaFoldDB" id="A0A5C3PBG0"/>
<dbReference type="InParanoid" id="A0A5C3PBG0"/>